<proteinExistence type="predicted"/>
<dbReference type="CDD" id="cd00176">
    <property type="entry name" value="SPEC"/>
    <property type="match status" value="1"/>
</dbReference>
<evidence type="ECO:0000256" key="1">
    <source>
        <dbReference type="ARBA" id="ARBA00022737"/>
    </source>
</evidence>
<dbReference type="InterPro" id="IPR018159">
    <property type="entry name" value="Spectrin/alpha-actinin"/>
</dbReference>
<dbReference type="SMART" id="SM00150">
    <property type="entry name" value="SPEC"/>
    <property type="match status" value="3"/>
</dbReference>
<reference evidence="3" key="1">
    <citation type="submission" date="2025-08" db="UniProtKB">
        <authorList>
            <consortium name="RefSeq"/>
        </authorList>
    </citation>
    <scope>IDENTIFICATION</scope>
</reference>
<dbReference type="GeneID" id="106074498"/>
<organism evidence="2 3">
    <name type="scientific">Biomphalaria glabrata</name>
    <name type="common">Bloodfluke planorb</name>
    <name type="synonym">Freshwater snail</name>
    <dbReference type="NCBI Taxonomy" id="6526"/>
    <lineage>
        <taxon>Eukaryota</taxon>
        <taxon>Metazoa</taxon>
        <taxon>Spiralia</taxon>
        <taxon>Lophotrochozoa</taxon>
        <taxon>Mollusca</taxon>
        <taxon>Gastropoda</taxon>
        <taxon>Heterobranchia</taxon>
        <taxon>Euthyneura</taxon>
        <taxon>Panpulmonata</taxon>
        <taxon>Hygrophila</taxon>
        <taxon>Lymnaeoidea</taxon>
        <taxon>Planorbidae</taxon>
        <taxon>Biomphalaria</taxon>
    </lineage>
</organism>
<dbReference type="OMA" id="MELWLAD"/>
<dbReference type="OrthoDB" id="2250192at2759"/>
<dbReference type="AlphaFoldDB" id="A0A9W3BKM0"/>
<dbReference type="RefSeq" id="XP_055900099.1">
    <property type="nucleotide sequence ID" value="XM_056044124.1"/>
</dbReference>
<dbReference type="Gene3D" id="1.20.58.60">
    <property type="match status" value="3"/>
</dbReference>
<dbReference type="Proteomes" id="UP001165740">
    <property type="component" value="Chromosome 10"/>
</dbReference>
<keyword evidence="2" id="KW-1185">Reference proteome</keyword>
<gene>
    <name evidence="3" type="primary">LOC106074498</name>
</gene>
<protein>
    <submittedName>
        <fullName evidence="3">Dystonin-like isoform X1</fullName>
    </submittedName>
</protein>
<evidence type="ECO:0000313" key="2">
    <source>
        <dbReference type="Proteomes" id="UP001165740"/>
    </source>
</evidence>
<dbReference type="SUPFAM" id="SSF46966">
    <property type="entry name" value="Spectrin repeat"/>
    <property type="match status" value="3"/>
</dbReference>
<sequence>MRCSIKITCLFQEEGLYEGKAEKDGEMETLRQMCDHLSEANGVKDKYALKELLADVETKWNDLTELLVQQVSLEALSEIDGMLKYLDKAENEINTAESISIDPETLSIQLREHKIFDTDLKGKRNAVKDIIDKCTHMLRETANSQSDEIKFRLDTITQQADLVCQLSADRLHQLEAALPLATHYGENQTEVCAWLDEMEAELVAQGEPGLNLEQVKKQHDNLKANQQIIEDRKLFIDDLNSTGLELMDICAEQDAVDIQNRLLDINKRYEGLKSKAHTKSRDLTDAKRKLTQEAGDTLDHLKDELDGLHQTVTNADPIPSSPEKLRNEIDENKAVLEDLEHQKQALAKAEDVAKNPKAYGVEDLTDAEELQHKYKEICDMSKDIRLMAEARDKNLTTALKLSERFYDMSVDVMSGLRDPLEYTAV</sequence>
<dbReference type="InterPro" id="IPR002017">
    <property type="entry name" value="Spectrin_repeat"/>
</dbReference>
<dbReference type="Pfam" id="PF00435">
    <property type="entry name" value="Spectrin"/>
    <property type="match status" value="2"/>
</dbReference>
<dbReference type="PANTHER" id="PTHR11915">
    <property type="entry name" value="SPECTRIN/FILAMIN RELATED CYTOSKELETAL PROTEIN"/>
    <property type="match status" value="1"/>
</dbReference>
<keyword evidence="1" id="KW-0677">Repeat</keyword>
<evidence type="ECO:0000313" key="3">
    <source>
        <dbReference type="RefSeq" id="XP_055900099.1"/>
    </source>
</evidence>
<accession>A0A9W3BKM0</accession>
<name>A0A9W3BKM0_BIOGL</name>